<evidence type="ECO:0000313" key="2">
    <source>
        <dbReference type="Proteomes" id="UP000230952"/>
    </source>
</evidence>
<dbReference type="EMBL" id="KT361655">
    <property type="protein sequence ID" value="ALA12784.1"/>
    <property type="molecule type" value="Genomic_DNA"/>
</dbReference>
<evidence type="ECO:0000313" key="1">
    <source>
        <dbReference type="EMBL" id="ALA12784.1"/>
    </source>
</evidence>
<sequence length="129" mass="14521">MNENGTIHLKKSTAFEATGETVAIEITVENSSPERLKLISETADTLYGELRQYFKHGELPPPKGGSNIPRPGKHLREILLHLQEVTDALQFHISRIGQIDNATSKWLLADDLGQLRLTIRKLEAVVKRR</sequence>
<name>A0A0K2CYY4_9CAUD</name>
<reference evidence="1 2" key="1">
    <citation type="journal article" date="2015" name="Genome Announc.">
        <title>Complete Genome Sequences of Nine Phages Capable of Infecting Paenibacillus larvae, the Causative Agent of American Foulbrood Disease in Honeybees.</title>
        <authorList>
            <person name="Tsourkas P.K."/>
            <person name="Yost D.G."/>
            <person name="Krohn A."/>
            <person name="LeBlanc L."/>
            <person name="Zhang A."/>
            <person name="Stamereilers C."/>
            <person name="Amy P.S."/>
        </authorList>
    </citation>
    <scope>NUCLEOTIDE SEQUENCE [LARGE SCALE GENOMIC DNA]</scope>
</reference>
<proteinExistence type="predicted"/>
<dbReference type="Proteomes" id="UP000230952">
    <property type="component" value="Segment"/>
</dbReference>
<gene>
    <name evidence="1" type="ORF">HAYLEY_54</name>
</gene>
<protein>
    <submittedName>
        <fullName evidence="1">Uncharacterized protein</fullName>
    </submittedName>
</protein>
<accession>A0A0K2CYY4</accession>
<organism evidence="1 2">
    <name type="scientific">Paenibacillus phage Hayley</name>
    <dbReference type="NCBI Taxonomy" id="1702260"/>
    <lineage>
        <taxon>Viruses</taxon>
        <taxon>Duplodnaviria</taxon>
        <taxon>Heunggongvirae</taxon>
        <taxon>Uroviricota</taxon>
        <taxon>Caudoviricetes</taxon>
        <taxon>Gochnauervirinae</taxon>
        <taxon>Vegasvirus</taxon>
        <taxon>Vegasvirus vegas</taxon>
    </lineage>
</organism>